<evidence type="ECO:0000256" key="12">
    <source>
        <dbReference type="ARBA" id="ARBA00022759"/>
    </source>
</evidence>
<keyword evidence="14" id="KW-0190">Covalent protein-DNA linkage</keyword>
<evidence type="ECO:0000256" key="14">
    <source>
        <dbReference type="ARBA" id="ARBA00023124"/>
    </source>
</evidence>
<feature type="domain" description="CRESS-DNA virus Rep endonuclease" evidence="20">
    <location>
        <begin position="17"/>
        <end position="111"/>
    </location>
</feature>
<keyword evidence="7" id="KW-0548">Nucleotidyltransferase</keyword>
<evidence type="ECO:0000256" key="1">
    <source>
        <dbReference type="ARBA" id="ARBA00001936"/>
    </source>
</evidence>
<evidence type="ECO:0000256" key="2">
    <source>
        <dbReference type="ARBA" id="ARBA00004147"/>
    </source>
</evidence>
<name>A0A8A4XB65_9VIRU</name>
<evidence type="ECO:0000259" key="20">
    <source>
        <dbReference type="PROSITE" id="PS52020"/>
    </source>
</evidence>
<protein>
    <recommendedName>
        <fullName evidence="4">Replication-associated protein</fullName>
    </recommendedName>
    <alternativeName>
        <fullName evidence="17">ATP-dependent helicase Rep</fullName>
    </alternativeName>
    <alternativeName>
        <fullName evidence="18">RepP</fullName>
    </alternativeName>
</protein>
<keyword evidence="12" id="KW-0255">Endonuclease</keyword>
<evidence type="ECO:0000256" key="9">
    <source>
        <dbReference type="ARBA" id="ARBA00022722"/>
    </source>
</evidence>
<evidence type="ECO:0000256" key="8">
    <source>
        <dbReference type="ARBA" id="ARBA00022705"/>
    </source>
</evidence>
<dbReference type="GO" id="GO:0004519">
    <property type="term" value="F:endonuclease activity"/>
    <property type="evidence" value="ECO:0007669"/>
    <property type="project" value="UniProtKB-KW"/>
</dbReference>
<dbReference type="InterPro" id="IPR000605">
    <property type="entry name" value="Helicase_SF3_ssDNA/RNA_vir"/>
</dbReference>
<dbReference type="Pfam" id="PF00910">
    <property type="entry name" value="RNA_helicase"/>
    <property type="match status" value="1"/>
</dbReference>
<dbReference type="SUPFAM" id="SSF52540">
    <property type="entry name" value="P-loop containing nucleoside triphosphate hydrolases"/>
    <property type="match status" value="1"/>
</dbReference>
<keyword evidence="9" id="KW-0540">Nuclease</keyword>
<organism evidence="21">
    <name type="scientific">Syrmaticus ellioti CRESS-DNA-virus sp</name>
    <dbReference type="NCBI Taxonomy" id="2815058"/>
    <lineage>
        <taxon>Viruses</taxon>
        <taxon>Monodnaviria</taxon>
        <taxon>Shotokuvirae</taxon>
        <taxon>Cressdnaviricota</taxon>
    </lineage>
</organism>
<dbReference type="PROSITE" id="PS52020">
    <property type="entry name" value="CRESS_DNA_REP"/>
    <property type="match status" value="1"/>
</dbReference>
<keyword evidence="13" id="KW-0378">Hydrolase</keyword>
<dbReference type="GO" id="GO:0046872">
    <property type="term" value="F:metal ion binding"/>
    <property type="evidence" value="ECO:0007669"/>
    <property type="project" value="UniProtKB-KW"/>
</dbReference>
<dbReference type="GO" id="GO:0042025">
    <property type="term" value="C:host cell nucleus"/>
    <property type="evidence" value="ECO:0007669"/>
    <property type="project" value="UniProtKB-SubCell"/>
</dbReference>
<evidence type="ECO:0000256" key="4">
    <source>
        <dbReference type="ARBA" id="ARBA00014531"/>
    </source>
</evidence>
<keyword evidence="10" id="KW-0479">Metal-binding</keyword>
<dbReference type="InterPro" id="IPR049912">
    <property type="entry name" value="CRESS_DNA_REP"/>
</dbReference>
<sequence length="301" mass="35303">MEQAQGTSTRGNTRSTGVKRRNYMITFWNKDYPKELPKQATYMCTCEDSTKDGRYHGHAFIYFKNPCTMKAVKKLFGDDCHVERPMKNSDCIEYVLDTTKRKHTFQEFGKRPMDNGIHNMKELLAMEPEDVNPLYYNVYTKAKAEQANDIDIDEWHKDVKVIYIYGPSGVGKTERAKQIVREHKNEYGTKINVVKYENGFWSGVGNAKIAIYDDFRDSHMKPSEFINFIDYNIHTLNIKGGQRQNKYELIIITSVQSLEHIYRNVCNEPRKQWMRRIEPIQLGEPDNDVVVDKFDGYFDDQ</sequence>
<evidence type="ECO:0000256" key="11">
    <source>
        <dbReference type="ARBA" id="ARBA00022741"/>
    </source>
</evidence>
<dbReference type="GO" id="GO:0000166">
    <property type="term" value="F:nucleotide binding"/>
    <property type="evidence" value="ECO:0007669"/>
    <property type="project" value="UniProtKB-KW"/>
</dbReference>
<comment type="catalytic activity">
    <reaction evidence="19">
        <text>ATP + H2O = ADP + phosphate + H(+)</text>
        <dbReference type="Rhea" id="RHEA:13065"/>
        <dbReference type="ChEBI" id="CHEBI:15377"/>
        <dbReference type="ChEBI" id="CHEBI:15378"/>
        <dbReference type="ChEBI" id="CHEBI:30616"/>
        <dbReference type="ChEBI" id="CHEBI:43474"/>
        <dbReference type="ChEBI" id="CHEBI:456216"/>
    </reaction>
</comment>
<evidence type="ECO:0000256" key="10">
    <source>
        <dbReference type="ARBA" id="ARBA00022723"/>
    </source>
</evidence>
<comment type="subcellular location">
    <subcellularLocation>
        <location evidence="2">Host nucleus</location>
    </subcellularLocation>
</comment>
<dbReference type="Gene3D" id="3.40.50.300">
    <property type="entry name" value="P-loop containing nucleotide triphosphate hydrolases"/>
    <property type="match status" value="1"/>
</dbReference>
<accession>A0A8A4XB65</accession>
<dbReference type="GO" id="GO:0016779">
    <property type="term" value="F:nucleotidyltransferase activity"/>
    <property type="evidence" value="ECO:0007669"/>
    <property type="project" value="UniProtKB-KW"/>
</dbReference>
<dbReference type="GO" id="GO:0003724">
    <property type="term" value="F:RNA helicase activity"/>
    <property type="evidence" value="ECO:0007669"/>
    <property type="project" value="InterPro"/>
</dbReference>
<keyword evidence="15" id="KW-0238">DNA-binding</keyword>
<comment type="similarity">
    <text evidence="3">Belongs to the nanoviruses/circoviruses replication-associated protein family.</text>
</comment>
<evidence type="ECO:0000256" key="17">
    <source>
        <dbReference type="ARBA" id="ARBA00030754"/>
    </source>
</evidence>
<evidence type="ECO:0000256" key="19">
    <source>
        <dbReference type="ARBA" id="ARBA00049360"/>
    </source>
</evidence>
<dbReference type="InterPro" id="IPR027417">
    <property type="entry name" value="P-loop_NTPase"/>
</dbReference>
<keyword evidence="8" id="KW-0235">DNA replication</keyword>
<evidence type="ECO:0000313" key="21">
    <source>
        <dbReference type="EMBL" id="QTE03431.1"/>
    </source>
</evidence>
<dbReference type="GO" id="GO:0006260">
    <property type="term" value="P:DNA replication"/>
    <property type="evidence" value="ECO:0007669"/>
    <property type="project" value="UniProtKB-KW"/>
</dbReference>
<evidence type="ECO:0000256" key="6">
    <source>
        <dbReference type="ARBA" id="ARBA00022679"/>
    </source>
</evidence>
<dbReference type="EMBL" id="MW182786">
    <property type="protein sequence ID" value="QTE03431.1"/>
    <property type="molecule type" value="Genomic_DNA"/>
</dbReference>
<keyword evidence="11" id="KW-0547">Nucleotide-binding</keyword>
<evidence type="ECO:0000256" key="13">
    <source>
        <dbReference type="ARBA" id="ARBA00022801"/>
    </source>
</evidence>
<evidence type="ECO:0000256" key="15">
    <source>
        <dbReference type="ARBA" id="ARBA00023125"/>
    </source>
</evidence>
<evidence type="ECO:0000256" key="5">
    <source>
        <dbReference type="ARBA" id="ARBA00022562"/>
    </source>
</evidence>
<proteinExistence type="inferred from homology"/>
<dbReference type="Gene3D" id="3.40.1310.20">
    <property type="match status" value="1"/>
</dbReference>
<evidence type="ECO:0000256" key="16">
    <source>
        <dbReference type="ARBA" id="ARBA00023268"/>
    </source>
</evidence>
<dbReference type="GO" id="GO:0016787">
    <property type="term" value="F:hydrolase activity"/>
    <property type="evidence" value="ECO:0007669"/>
    <property type="project" value="UniProtKB-KW"/>
</dbReference>
<keyword evidence="6" id="KW-0808">Transferase</keyword>
<keyword evidence="16" id="KW-0511">Multifunctional enzyme</keyword>
<evidence type="ECO:0000256" key="3">
    <source>
        <dbReference type="ARBA" id="ARBA00008545"/>
    </source>
</evidence>
<keyword evidence="5" id="KW-1048">Host nucleus</keyword>
<dbReference type="GO" id="GO:0003723">
    <property type="term" value="F:RNA binding"/>
    <property type="evidence" value="ECO:0007669"/>
    <property type="project" value="InterPro"/>
</dbReference>
<evidence type="ECO:0000256" key="18">
    <source>
        <dbReference type="ARBA" id="ARBA00032243"/>
    </source>
</evidence>
<dbReference type="GO" id="GO:0003677">
    <property type="term" value="F:DNA binding"/>
    <property type="evidence" value="ECO:0007669"/>
    <property type="project" value="UniProtKB-KW"/>
</dbReference>
<evidence type="ECO:0000256" key="7">
    <source>
        <dbReference type="ARBA" id="ARBA00022695"/>
    </source>
</evidence>
<comment type="cofactor">
    <cofactor evidence="1">
        <name>Mn(2+)</name>
        <dbReference type="ChEBI" id="CHEBI:29035"/>
    </cofactor>
</comment>
<reference evidence="21" key="1">
    <citation type="submission" date="2020-10" db="EMBL/GenBank/DDBJ databases">
        <title>CRESS DNA virus dark matter in the feces of wild birds.</title>
        <authorList>
            <person name="Yang S."/>
            <person name="Zhang W."/>
        </authorList>
    </citation>
    <scope>NUCLEOTIDE SEQUENCE</scope>
    <source>
        <strain evidence="21">Eph225cre2</strain>
    </source>
</reference>